<sequence length="343" mass="39356">MIDIDISALADNISRFCYIVTVFFNTLLIYLTTCHPNKQIVGTYRNMIVIFALLGMWFATTDILVRPLLHSYNGSFVYFTLGSTFRNSKPSAEKALLMYGAMYGVVISFVTIQFMYRACVLAKPSWAKHFDGFKLIIWLIFVLLAGLIWANGSRISSPDEYAYQYIEHEIMVEYGVSVRKIAIFTFLAYNADGTFRSNTLCSLGSLGLLAMYLYTTCLICGTIMYRRMQGSMSSFSNQHEKLQKQFFVALLYQITTPFLCCHIPCTALFLLPYLNLEIKFHSTIFVYAFNTYPLVDSLIFLNVVSVYKHALKKFWKLVMKEWEDTVGANYIPEPSMSVVMSRM</sequence>
<keyword evidence="1" id="KW-0812">Transmembrane</keyword>
<organism evidence="2 3">
    <name type="scientific">Caenorhabditis briggsae</name>
    <dbReference type="NCBI Taxonomy" id="6238"/>
    <lineage>
        <taxon>Eukaryota</taxon>
        <taxon>Metazoa</taxon>
        <taxon>Ecdysozoa</taxon>
        <taxon>Nematoda</taxon>
        <taxon>Chromadorea</taxon>
        <taxon>Rhabditida</taxon>
        <taxon>Rhabditina</taxon>
        <taxon>Rhabditomorpha</taxon>
        <taxon>Rhabditoidea</taxon>
        <taxon>Rhabditidae</taxon>
        <taxon>Peloderinae</taxon>
        <taxon>Caenorhabditis</taxon>
    </lineage>
</organism>
<reference evidence="2 3" key="1">
    <citation type="submission" date="2022-04" db="EMBL/GenBank/DDBJ databases">
        <title>Chromosome-level reference genomes for two strains of Caenorhabditis briggsae: an improved platform for comparative genomics.</title>
        <authorList>
            <person name="Stevens L."/>
            <person name="Andersen E."/>
        </authorList>
    </citation>
    <scope>NUCLEOTIDE SEQUENCE [LARGE SCALE GENOMIC DNA]</scope>
    <source>
        <strain evidence="2">VX34</strain>
        <tissue evidence="2">Whole-organism</tissue>
    </source>
</reference>
<keyword evidence="1" id="KW-1133">Transmembrane helix</keyword>
<dbReference type="InterPro" id="IPR019428">
    <property type="entry name" value="7TM_GPCR_serpentine_rcpt_Str"/>
</dbReference>
<feature type="transmembrane region" description="Helical" evidence="1">
    <location>
        <begin position="135"/>
        <end position="152"/>
    </location>
</feature>
<evidence type="ECO:0000313" key="3">
    <source>
        <dbReference type="Proteomes" id="UP000829354"/>
    </source>
</evidence>
<proteinExistence type="predicted"/>
<name>A0AAE9F2A0_CAEBR</name>
<dbReference type="PANTHER" id="PTHR46000">
    <property type="entry name" value="SEVEN TM RECEPTOR-RELATED"/>
    <property type="match status" value="1"/>
</dbReference>
<dbReference type="PANTHER" id="PTHR46000:SF10">
    <property type="entry name" value="SEVEN TM RECEPTOR"/>
    <property type="match status" value="1"/>
</dbReference>
<feature type="transmembrane region" description="Helical" evidence="1">
    <location>
        <begin position="96"/>
        <end position="115"/>
    </location>
</feature>
<gene>
    <name evidence="2" type="ORF">L5515_006294</name>
</gene>
<keyword evidence="3" id="KW-1185">Reference proteome</keyword>
<evidence type="ECO:0000256" key="1">
    <source>
        <dbReference type="SAM" id="Phobius"/>
    </source>
</evidence>
<dbReference type="AlphaFoldDB" id="A0AAE9F2A0"/>
<accession>A0AAE9F2A0</accession>
<feature type="transmembrane region" description="Helical" evidence="1">
    <location>
        <begin position="44"/>
        <end position="65"/>
    </location>
</feature>
<keyword evidence="1" id="KW-0472">Membrane</keyword>
<dbReference type="Pfam" id="PF10326">
    <property type="entry name" value="7TM_GPCR_Str"/>
    <property type="match status" value="1"/>
</dbReference>
<feature type="transmembrane region" description="Helical" evidence="1">
    <location>
        <begin position="12"/>
        <end position="32"/>
    </location>
</feature>
<feature type="transmembrane region" description="Helical" evidence="1">
    <location>
        <begin position="246"/>
        <end position="272"/>
    </location>
</feature>
<feature type="transmembrane region" description="Helical" evidence="1">
    <location>
        <begin position="284"/>
        <end position="307"/>
    </location>
</feature>
<dbReference type="EMBL" id="CP092624">
    <property type="protein sequence ID" value="UMM32545.1"/>
    <property type="molecule type" value="Genomic_DNA"/>
</dbReference>
<dbReference type="SUPFAM" id="SSF81321">
    <property type="entry name" value="Family A G protein-coupled receptor-like"/>
    <property type="match status" value="1"/>
</dbReference>
<protein>
    <submittedName>
        <fullName evidence="2">Uncharacterized protein</fullName>
    </submittedName>
</protein>
<evidence type="ECO:0000313" key="2">
    <source>
        <dbReference type="EMBL" id="UMM32545.1"/>
    </source>
</evidence>
<feature type="transmembrane region" description="Helical" evidence="1">
    <location>
        <begin position="203"/>
        <end position="225"/>
    </location>
</feature>
<dbReference type="Proteomes" id="UP000829354">
    <property type="component" value="Chromosome V"/>
</dbReference>